<dbReference type="AlphaFoldDB" id="Q5NYI6"/>
<organism evidence="1 2">
    <name type="scientific">Aromatoleum aromaticum (strain DSM 19018 / LMG 30748 / EbN1)</name>
    <name type="common">Azoarcus sp. (strain EbN1)</name>
    <dbReference type="NCBI Taxonomy" id="76114"/>
    <lineage>
        <taxon>Bacteria</taxon>
        <taxon>Pseudomonadati</taxon>
        <taxon>Pseudomonadota</taxon>
        <taxon>Betaproteobacteria</taxon>
        <taxon>Rhodocyclales</taxon>
        <taxon>Rhodocyclaceae</taxon>
        <taxon>Aromatoleum</taxon>
    </lineage>
</organism>
<keyword evidence="2" id="KW-1185">Reference proteome</keyword>
<dbReference type="KEGG" id="eba:ebA6568"/>
<sequence length="159" mass="18300">MPLGARSDRPGARLFPAVRFRRRERSREAPRGPEDRRCSRRCRWHEARRSCEPHRNSPWLHPSFNVLSIFLLLASRWRSPHRFGLDRRPESVRAGERCCRLMRHLNKRRAACFATVEKFASAGARRALLAIPQAPSSIPIALAGIRITGRAARSMIRTT</sequence>
<dbReference type="HOGENOM" id="CLU_1657212_0_0_4"/>
<dbReference type="STRING" id="76114.ebA6568"/>
<proteinExistence type="predicted"/>
<accession>Q5NYI6</accession>
<gene>
    <name evidence="1" type="ORF">ebA6568</name>
</gene>
<evidence type="ECO:0000313" key="2">
    <source>
        <dbReference type="Proteomes" id="UP000006552"/>
    </source>
</evidence>
<evidence type="ECO:0000313" key="1">
    <source>
        <dbReference type="EMBL" id="CAI09878.1"/>
    </source>
</evidence>
<name>Q5NYI6_AROAE</name>
<dbReference type="Proteomes" id="UP000006552">
    <property type="component" value="Chromosome"/>
</dbReference>
<protein>
    <submittedName>
        <fullName evidence="1">Uncharacterized protein</fullName>
    </submittedName>
</protein>
<reference evidence="1 2" key="1">
    <citation type="journal article" date="2005" name="Arch. Microbiol.">
        <title>The genome sequence of an anaerobic aromatic-degrading denitrifying bacterium, strain EbN1.</title>
        <authorList>
            <person name="Rabus R."/>
            <person name="Kube M."/>
            <person name="Heider J."/>
            <person name="Beck A."/>
            <person name="Heitmann K."/>
            <person name="Widdel F."/>
            <person name="Reinhardt R."/>
        </authorList>
    </citation>
    <scope>NUCLEOTIDE SEQUENCE [LARGE SCALE GENOMIC DNA]</scope>
    <source>
        <strain evidence="1 2">EbN1</strain>
    </source>
</reference>
<dbReference type="EMBL" id="CR555306">
    <property type="protein sequence ID" value="CAI09878.1"/>
    <property type="molecule type" value="Genomic_DNA"/>
</dbReference>